<dbReference type="Proteomes" id="UP000195667">
    <property type="component" value="Unassembled WGS sequence"/>
</dbReference>
<keyword evidence="3" id="KW-1185">Reference proteome</keyword>
<gene>
    <name evidence="2" type="ORF">CRENPOLYSF1_270033</name>
</gene>
<evidence type="ECO:0000313" key="2">
    <source>
        <dbReference type="EMBL" id="SJM92273.1"/>
    </source>
</evidence>
<evidence type="ECO:0008006" key="4">
    <source>
        <dbReference type="Google" id="ProtNLM"/>
    </source>
</evidence>
<dbReference type="NCBIfam" id="TIGR02449">
    <property type="entry name" value="TIGR02449 family protein"/>
    <property type="match status" value="1"/>
</dbReference>
<evidence type="ECO:0000256" key="1">
    <source>
        <dbReference type="SAM" id="Coils"/>
    </source>
</evidence>
<name>A0A1R4H7Q3_9GAMM</name>
<keyword evidence="1" id="KW-0175">Coiled coil</keyword>
<feature type="coiled-coil region" evidence="1">
    <location>
        <begin position="8"/>
        <end position="42"/>
    </location>
</feature>
<evidence type="ECO:0000313" key="3">
    <source>
        <dbReference type="Proteomes" id="UP000195667"/>
    </source>
</evidence>
<organism evidence="2 3">
    <name type="scientific">Crenothrix polyspora</name>
    <dbReference type="NCBI Taxonomy" id="360316"/>
    <lineage>
        <taxon>Bacteria</taxon>
        <taxon>Pseudomonadati</taxon>
        <taxon>Pseudomonadota</taxon>
        <taxon>Gammaproteobacteria</taxon>
        <taxon>Methylococcales</taxon>
        <taxon>Crenotrichaceae</taxon>
        <taxon>Crenothrix</taxon>
    </lineage>
</organism>
<sequence length="78" mass="9121">MLVNDMTQTEYILELKNLENKLDQLIEQYTAVKNENNSLKSKQEMLVKEKDSLLEKTNLAKLRVEAMINRLKAMEYGS</sequence>
<dbReference type="EMBL" id="FUKI01000101">
    <property type="protein sequence ID" value="SJM92273.1"/>
    <property type="molecule type" value="Genomic_DNA"/>
</dbReference>
<protein>
    <recommendedName>
        <fullName evidence="4">TIGR02449 family protein</fullName>
    </recommendedName>
</protein>
<proteinExistence type="predicted"/>
<accession>A0A1R4H7Q3</accession>
<dbReference type="InterPro" id="IPR012662">
    <property type="entry name" value="CHP02449"/>
</dbReference>
<dbReference type="AlphaFoldDB" id="A0A1R4H7Q3"/>
<reference evidence="3" key="1">
    <citation type="submission" date="2017-02" db="EMBL/GenBank/DDBJ databases">
        <authorList>
            <person name="Daims H."/>
        </authorList>
    </citation>
    <scope>NUCLEOTIDE SEQUENCE [LARGE SCALE GENOMIC DNA]</scope>
</reference>